<dbReference type="InterPro" id="IPR000182">
    <property type="entry name" value="GNAT_dom"/>
</dbReference>
<organism evidence="2 3">
    <name type="scientific">Blastococcus colisei</name>
    <dbReference type="NCBI Taxonomy" id="1564162"/>
    <lineage>
        <taxon>Bacteria</taxon>
        <taxon>Bacillati</taxon>
        <taxon>Actinomycetota</taxon>
        <taxon>Actinomycetes</taxon>
        <taxon>Geodermatophilales</taxon>
        <taxon>Geodermatophilaceae</taxon>
        <taxon>Blastococcus</taxon>
    </lineage>
</organism>
<feature type="domain" description="N-acetyltransferase" evidence="1">
    <location>
        <begin position="1"/>
        <end position="156"/>
    </location>
</feature>
<sequence>MLRPYRVDDVDAVFRACPDPEITRWLSALPSPYTREAAVEYVTGVAPRARAGGTDLGCVVEADGDLVGSCGMHALTAGRLGPEIGYWTAHWARGKGYAAEAAGDLVEWAFAHGAARVHLFVDVANTAPLSVARRAGFEEEGIVRRCLDYRDRRTADAVLFGRQSA</sequence>
<evidence type="ECO:0000313" key="3">
    <source>
        <dbReference type="Proteomes" id="UP000319865"/>
    </source>
</evidence>
<dbReference type="GO" id="GO:0005737">
    <property type="term" value="C:cytoplasm"/>
    <property type="evidence" value="ECO:0007669"/>
    <property type="project" value="TreeGrafter"/>
</dbReference>
<dbReference type="GO" id="GO:1990189">
    <property type="term" value="F:protein N-terminal-serine acetyltransferase activity"/>
    <property type="evidence" value="ECO:0007669"/>
    <property type="project" value="TreeGrafter"/>
</dbReference>
<dbReference type="PANTHER" id="PTHR43441">
    <property type="entry name" value="RIBOSOMAL-PROTEIN-SERINE ACETYLTRANSFERASE"/>
    <property type="match status" value="1"/>
</dbReference>
<dbReference type="Proteomes" id="UP000319865">
    <property type="component" value="Unassembled WGS sequence"/>
</dbReference>
<dbReference type="AlphaFoldDB" id="A0A543PBV5"/>
<keyword evidence="3" id="KW-1185">Reference proteome</keyword>
<protein>
    <submittedName>
        <fullName evidence="2">RimJ/RimL family protein N-acetyltransferase</fullName>
    </submittedName>
</protein>
<evidence type="ECO:0000313" key="2">
    <source>
        <dbReference type="EMBL" id="TQN41552.1"/>
    </source>
</evidence>
<reference evidence="2 3" key="1">
    <citation type="submission" date="2019-06" db="EMBL/GenBank/DDBJ databases">
        <title>Sequencing the genomes of 1000 actinobacteria strains.</title>
        <authorList>
            <person name="Klenk H.-P."/>
        </authorList>
    </citation>
    <scope>NUCLEOTIDE SEQUENCE [LARGE SCALE GENOMIC DNA]</scope>
    <source>
        <strain evidence="2 3">DSM 46837</strain>
    </source>
</reference>
<proteinExistence type="predicted"/>
<dbReference type="GO" id="GO:0008999">
    <property type="term" value="F:protein-N-terminal-alanine acetyltransferase activity"/>
    <property type="evidence" value="ECO:0007669"/>
    <property type="project" value="TreeGrafter"/>
</dbReference>
<comment type="caution">
    <text evidence="2">The sequence shown here is derived from an EMBL/GenBank/DDBJ whole genome shotgun (WGS) entry which is preliminary data.</text>
</comment>
<dbReference type="CDD" id="cd04301">
    <property type="entry name" value="NAT_SF"/>
    <property type="match status" value="1"/>
</dbReference>
<gene>
    <name evidence="2" type="ORF">FHU33_0921</name>
</gene>
<dbReference type="SUPFAM" id="SSF55729">
    <property type="entry name" value="Acyl-CoA N-acyltransferases (Nat)"/>
    <property type="match status" value="1"/>
</dbReference>
<dbReference type="RefSeq" id="WP_170182317.1">
    <property type="nucleotide sequence ID" value="NZ_VFQE01000001.1"/>
</dbReference>
<name>A0A543PBV5_9ACTN</name>
<dbReference type="PANTHER" id="PTHR43441:SF10">
    <property type="entry name" value="ACETYLTRANSFERASE"/>
    <property type="match status" value="1"/>
</dbReference>
<dbReference type="Pfam" id="PF13302">
    <property type="entry name" value="Acetyltransf_3"/>
    <property type="match status" value="1"/>
</dbReference>
<dbReference type="PROSITE" id="PS51186">
    <property type="entry name" value="GNAT"/>
    <property type="match status" value="1"/>
</dbReference>
<dbReference type="InterPro" id="IPR051908">
    <property type="entry name" value="Ribosomal_N-acetyltransferase"/>
</dbReference>
<dbReference type="Gene3D" id="3.40.630.30">
    <property type="match status" value="1"/>
</dbReference>
<accession>A0A543PBV5</accession>
<evidence type="ECO:0000259" key="1">
    <source>
        <dbReference type="PROSITE" id="PS51186"/>
    </source>
</evidence>
<keyword evidence="2" id="KW-0808">Transferase</keyword>
<dbReference type="InterPro" id="IPR016181">
    <property type="entry name" value="Acyl_CoA_acyltransferase"/>
</dbReference>
<dbReference type="EMBL" id="VFQE01000001">
    <property type="protein sequence ID" value="TQN41552.1"/>
    <property type="molecule type" value="Genomic_DNA"/>
</dbReference>